<evidence type="ECO:0000256" key="1">
    <source>
        <dbReference type="SAM" id="Phobius"/>
    </source>
</evidence>
<keyword evidence="1" id="KW-1133">Transmembrane helix</keyword>
<comment type="caution">
    <text evidence="2">The sequence shown here is derived from an EMBL/GenBank/DDBJ whole genome shotgun (WGS) entry which is preliminary data.</text>
</comment>
<proteinExistence type="predicted"/>
<gene>
    <name evidence="2" type="ORF">FGO68_gene9987</name>
</gene>
<dbReference type="EMBL" id="RRYP01001200">
    <property type="protein sequence ID" value="TNV86263.1"/>
    <property type="molecule type" value="Genomic_DNA"/>
</dbReference>
<accession>A0A8J8P3I0</accession>
<reference evidence="2" key="1">
    <citation type="submission" date="2019-06" db="EMBL/GenBank/DDBJ databases">
        <authorList>
            <person name="Zheng W."/>
        </authorList>
    </citation>
    <scope>NUCLEOTIDE SEQUENCE</scope>
    <source>
        <strain evidence="2">QDHG01</strain>
    </source>
</reference>
<keyword evidence="3" id="KW-1185">Reference proteome</keyword>
<dbReference type="AlphaFoldDB" id="A0A8J8P3I0"/>
<keyword evidence="1" id="KW-0812">Transmembrane</keyword>
<feature type="transmembrane region" description="Helical" evidence="1">
    <location>
        <begin position="5"/>
        <end position="24"/>
    </location>
</feature>
<protein>
    <submittedName>
        <fullName evidence="2">Uncharacterized protein</fullName>
    </submittedName>
</protein>
<name>A0A8J8P3I0_HALGN</name>
<dbReference type="Proteomes" id="UP000785679">
    <property type="component" value="Unassembled WGS sequence"/>
</dbReference>
<evidence type="ECO:0000313" key="3">
    <source>
        <dbReference type="Proteomes" id="UP000785679"/>
    </source>
</evidence>
<feature type="transmembrane region" description="Helical" evidence="1">
    <location>
        <begin position="36"/>
        <end position="53"/>
    </location>
</feature>
<evidence type="ECO:0000313" key="2">
    <source>
        <dbReference type="EMBL" id="TNV86263.1"/>
    </source>
</evidence>
<organism evidence="2 3">
    <name type="scientific">Halteria grandinella</name>
    <dbReference type="NCBI Taxonomy" id="5974"/>
    <lineage>
        <taxon>Eukaryota</taxon>
        <taxon>Sar</taxon>
        <taxon>Alveolata</taxon>
        <taxon>Ciliophora</taxon>
        <taxon>Intramacronucleata</taxon>
        <taxon>Spirotrichea</taxon>
        <taxon>Stichotrichia</taxon>
        <taxon>Sporadotrichida</taxon>
        <taxon>Halteriidae</taxon>
        <taxon>Halteria</taxon>
    </lineage>
</organism>
<sequence>MFIIIWFGISGAQVLIIEVGSFALKVSNEGLAGEHWAIAFGAGLSTWIVGFFIKMIPDTWCPQFGVKKQDPLSADNQHGVLSLRKNRTSSYQLRQGMSIQNKGEQVMRQGSRQVSLH</sequence>
<keyword evidence="1" id="KW-0472">Membrane</keyword>